<gene>
    <name evidence="1" type="ORF">NMY3_00228</name>
</gene>
<sequence>MSSSYNFEHQKDTGGLIQIIFIRAPKKNHDALAKIGKQTDDFFRKHGVSKFVYRLNARENMMDFVNVSKIISANDDEDVNLEILSYRDAKHVEEVMKAMEGDKRANELYKEAMELITPGSIVFGDFSKLEKIS</sequence>
<dbReference type="Proteomes" id="UP000058925">
    <property type="component" value="Chromosome"/>
</dbReference>
<dbReference type="RefSeq" id="WP_196817103.1">
    <property type="nucleotide sequence ID" value="NZ_CP012850.1"/>
</dbReference>
<dbReference type="OrthoDB" id="8813at2157"/>
<proteinExistence type="predicted"/>
<keyword evidence="2" id="KW-1185">Reference proteome</keyword>
<evidence type="ECO:0000313" key="1">
    <source>
        <dbReference type="EMBL" id="ALI34442.1"/>
    </source>
</evidence>
<dbReference type="Gene3D" id="3.30.70.100">
    <property type="match status" value="1"/>
</dbReference>
<dbReference type="SUPFAM" id="SSF54909">
    <property type="entry name" value="Dimeric alpha+beta barrel"/>
    <property type="match status" value="1"/>
</dbReference>
<name>A0A654M5P4_9ARCH</name>
<dbReference type="KEGG" id="taa:NMY3_00228"/>
<dbReference type="Pfam" id="PF07237">
    <property type="entry name" value="DUF1428"/>
    <property type="match status" value="1"/>
</dbReference>
<organism evidence="1 2">
    <name type="scientific">Candidatus Nitrosocosmicus oleophilus</name>
    <dbReference type="NCBI Taxonomy" id="1353260"/>
    <lineage>
        <taxon>Archaea</taxon>
        <taxon>Nitrososphaerota</taxon>
        <taxon>Nitrososphaeria</taxon>
        <taxon>Nitrososphaerales</taxon>
        <taxon>Nitrososphaeraceae</taxon>
        <taxon>Candidatus Nitrosocosmicus</taxon>
    </lineage>
</organism>
<reference evidence="2" key="1">
    <citation type="submission" date="2015-10" db="EMBL/GenBank/DDBJ databases">
        <title>Niche specialization of a soil ammonia-oxidizing archaeon, Candidatus Nitrosocosmicus oleophilus.</title>
        <authorList>
            <person name="Jung M.-Y."/>
            <person name="Rhee S.-K."/>
        </authorList>
    </citation>
    <scope>NUCLEOTIDE SEQUENCE [LARGE SCALE GENOMIC DNA]</scope>
    <source>
        <strain evidence="2">MY3</strain>
    </source>
</reference>
<protein>
    <recommendedName>
        <fullName evidence="3">DUF1428 domain-containing protein</fullName>
    </recommendedName>
</protein>
<evidence type="ECO:0000313" key="2">
    <source>
        <dbReference type="Proteomes" id="UP000058925"/>
    </source>
</evidence>
<dbReference type="InterPro" id="IPR009874">
    <property type="entry name" value="DUF1428"/>
</dbReference>
<dbReference type="GeneID" id="60420430"/>
<dbReference type="AlphaFoldDB" id="A0A654M5P4"/>
<accession>A0A654M5P4</accession>
<dbReference type="InterPro" id="IPR011008">
    <property type="entry name" value="Dimeric_a/b-barrel"/>
</dbReference>
<dbReference type="EMBL" id="CP012850">
    <property type="protein sequence ID" value="ALI34442.1"/>
    <property type="molecule type" value="Genomic_DNA"/>
</dbReference>
<evidence type="ECO:0008006" key="3">
    <source>
        <dbReference type="Google" id="ProtNLM"/>
    </source>
</evidence>